<dbReference type="InterPro" id="IPR047192">
    <property type="entry name" value="Euk_RPA1_DBD_C"/>
</dbReference>
<feature type="domain" description="Replication factor-A protein 1 N-terminal" evidence="12">
    <location>
        <begin position="4"/>
        <end position="104"/>
    </location>
</feature>
<comment type="subunit">
    <text evidence="9">Component of the heterotrimeric canonical replication protein A complex (RPA).</text>
</comment>
<dbReference type="PANTHER" id="PTHR47165:SF4">
    <property type="entry name" value="OS03G0429900 PROTEIN"/>
    <property type="match status" value="1"/>
</dbReference>
<evidence type="ECO:0000256" key="6">
    <source>
        <dbReference type="ARBA" id="ARBA00022833"/>
    </source>
</evidence>
<dbReference type="InterPro" id="IPR013955">
    <property type="entry name" value="Rep_factor-A_C"/>
</dbReference>
<feature type="region of interest" description="Disordered" evidence="10">
    <location>
        <begin position="107"/>
        <end position="208"/>
    </location>
</feature>
<dbReference type="CDD" id="cd04475">
    <property type="entry name" value="RPA1_DBD_B"/>
    <property type="match status" value="1"/>
</dbReference>
<dbReference type="Pfam" id="PF16900">
    <property type="entry name" value="REPA_OB_2"/>
    <property type="match status" value="1"/>
</dbReference>
<proteinExistence type="inferred from homology"/>
<comment type="function">
    <text evidence="9">As part of the replication protein A (RPA/RP-A), a single-stranded DNA-binding heterotrimeric complex, may play an essential role in DNA replication, recombination and repair. Binds and stabilizes single-stranded DNA intermediates, preventing complementary DNA reannealing and recruiting different proteins involved in DNA metabolism.</text>
</comment>
<evidence type="ECO:0000313" key="16">
    <source>
        <dbReference type="Proteomes" id="UP001479436"/>
    </source>
</evidence>
<keyword evidence="3 9" id="KW-0235">DNA replication</keyword>
<evidence type="ECO:0000256" key="5">
    <source>
        <dbReference type="ARBA" id="ARBA00022771"/>
    </source>
</evidence>
<evidence type="ECO:0000256" key="8">
    <source>
        <dbReference type="ARBA" id="ARBA00023242"/>
    </source>
</evidence>
<sequence length="638" mass="71022">MNQLTQGAIKAIYEDNKDSPASANPVLQIINIKKLTSQNPSTPERFRLVISDGSHFMQAMLGTQMNELINNGLITKYTVIKLVQYICNSVQNRRIVIVLNVEALGTPDEKIGDPISMEPTPAQVGGSPSNQESPQQRQSPSNPTTNQPYPQQPQHQQQSYGQNNSNAGQGHPFNGNKPSAALNKGPNNQASNMPPRSLGEPTGTVYPIKGLSPYQNKWTIRVRVTSKSDIRHWHNARGEGKLFSVNLLDESGEIKATAFNDQVDQFYSLFEENKIYYISKAKVTMAKPQFSSIQNEYELSLDHGTEVSLCMDTADVPQVRYNFVELSKLNDVAKDSTIDVIGVVRETQELSQILSKATQKPVSKRDLTLVDTSDYSVRLTLWGKQAETFDGSATPIIAFKGVRVSDFNGRSLSMYSSSSMMVDPDIPEAHRLRGWYDSMGHSAQFHSYSNAMGGGGTQISIKKDELKNFGQVKDENLGMGDKPDYFLAKGTVVFLKQENLAYPACPSDSCNKKVTEDAGGWRCEKCNRSYDAPEYRYIMAVNVSDHTGQVWLQCFNDIGVQILGKSAGELMQLKDINPVAFTAVFQQANFKQYMFKCRAKQEVFNDTSKVRYSVLQATPIDFVSQSKSLLEQIAQLEK</sequence>
<dbReference type="CDD" id="cd04474">
    <property type="entry name" value="RPA1_DBD_A"/>
    <property type="match status" value="1"/>
</dbReference>
<comment type="similarity">
    <text evidence="2 9">Belongs to the replication factor A protein 1 family.</text>
</comment>
<evidence type="ECO:0000256" key="1">
    <source>
        <dbReference type="ARBA" id="ARBA00004123"/>
    </source>
</evidence>
<feature type="compositionally biased region" description="Polar residues" evidence="10">
    <location>
        <begin position="185"/>
        <end position="194"/>
    </location>
</feature>
<evidence type="ECO:0000259" key="12">
    <source>
        <dbReference type="Pfam" id="PF04057"/>
    </source>
</evidence>
<evidence type="ECO:0000256" key="7">
    <source>
        <dbReference type="ARBA" id="ARBA00023125"/>
    </source>
</evidence>
<dbReference type="PANTHER" id="PTHR47165">
    <property type="entry name" value="OS03G0429900 PROTEIN"/>
    <property type="match status" value="1"/>
</dbReference>
<protein>
    <recommendedName>
        <fullName evidence="9">Replication protein A subunit</fullName>
    </recommendedName>
</protein>
<evidence type="ECO:0000256" key="10">
    <source>
        <dbReference type="SAM" id="MobiDB-lite"/>
    </source>
</evidence>
<dbReference type="SUPFAM" id="SSF50249">
    <property type="entry name" value="Nucleic acid-binding proteins"/>
    <property type="match status" value="4"/>
</dbReference>
<keyword evidence="6 9" id="KW-0862">Zinc</keyword>
<organism evidence="15 16">
    <name type="scientific">Basidiobolus ranarum</name>
    <dbReference type="NCBI Taxonomy" id="34480"/>
    <lineage>
        <taxon>Eukaryota</taxon>
        <taxon>Fungi</taxon>
        <taxon>Fungi incertae sedis</taxon>
        <taxon>Zoopagomycota</taxon>
        <taxon>Entomophthoromycotina</taxon>
        <taxon>Basidiobolomycetes</taxon>
        <taxon>Basidiobolales</taxon>
        <taxon>Basidiobolaceae</taxon>
        <taxon>Basidiobolus</taxon>
    </lineage>
</organism>
<feature type="domain" description="OB" evidence="11">
    <location>
        <begin position="218"/>
        <end position="301"/>
    </location>
</feature>
<dbReference type="Pfam" id="PF01336">
    <property type="entry name" value="tRNA_anti-codon"/>
    <property type="match status" value="1"/>
</dbReference>
<dbReference type="InterPro" id="IPR004591">
    <property type="entry name" value="Rfa1"/>
</dbReference>
<dbReference type="InterPro" id="IPR031657">
    <property type="entry name" value="REPA_OB_2"/>
</dbReference>
<dbReference type="Pfam" id="PF08646">
    <property type="entry name" value="Rep_fac-A_C"/>
    <property type="match status" value="1"/>
</dbReference>
<dbReference type="Gene3D" id="2.40.50.140">
    <property type="entry name" value="Nucleic acid-binding proteins"/>
    <property type="match status" value="4"/>
</dbReference>
<name>A0ABR2X1Y0_9FUNG</name>
<dbReference type="Pfam" id="PF04057">
    <property type="entry name" value="Rep-A_N"/>
    <property type="match status" value="1"/>
</dbReference>
<dbReference type="EMBL" id="JASJQH010000054">
    <property type="protein sequence ID" value="KAK9767788.1"/>
    <property type="molecule type" value="Genomic_DNA"/>
</dbReference>
<comment type="subcellular location">
    <subcellularLocation>
        <location evidence="1 9">Nucleus</location>
    </subcellularLocation>
</comment>
<reference evidence="15 16" key="1">
    <citation type="submission" date="2023-04" db="EMBL/GenBank/DDBJ databases">
        <title>Genome of Basidiobolus ranarum AG-B5.</title>
        <authorList>
            <person name="Stajich J.E."/>
            <person name="Carter-House D."/>
            <person name="Gryganskyi A."/>
        </authorList>
    </citation>
    <scope>NUCLEOTIDE SEQUENCE [LARGE SCALE GENOMIC DNA]</scope>
    <source>
        <strain evidence="15 16">AG-B5</strain>
    </source>
</reference>
<evidence type="ECO:0000259" key="11">
    <source>
        <dbReference type="Pfam" id="PF01336"/>
    </source>
</evidence>
<gene>
    <name evidence="15" type="primary">RFA1</name>
    <name evidence="15" type="ORF">K7432_018630</name>
</gene>
<feature type="domain" description="Replication factor A C-terminal" evidence="13">
    <location>
        <begin position="485"/>
        <end position="629"/>
    </location>
</feature>
<keyword evidence="7 9" id="KW-0238">DNA-binding</keyword>
<evidence type="ECO:0000259" key="14">
    <source>
        <dbReference type="Pfam" id="PF16900"/>
    </source>
</evidence>
<keyword evidence="8 9" id="KW-0539">Nucleus</keyword>
<evidence type="ECO:0000256" key="3">
    <source>
        <dbReference type="ARBA" id="ARBA00022705"/>
    </source>
</evidence>
<evidence type="ECO:0000256" key="2">
    <source>
        <dbReference type="ARBA" id="ARBA00005690"/>
    </source>
</evidence>
<evidence type="ECO:0000256" key="9">
    <source>
        <dbReference type="RuleBase" id="RU364130"/>
    </source>
</evidence>
<feature type="compositionally biased region" description="Low complexity" evidence="10">
    <location>
        <begin position="139"/>
        <end position="169"/>
    </location>
</feature>
<keyword evidence="16" id="KW-1185">Reference proteome</keyword>
<evidence type="ECO:0000256" key="4">
    <source>
        <dbReference type="ARBA" id="ARBA00022723"/>
    </source>
</evidence>
<dbReference type="InterPro" id="IPR012340">
    <property type="entry name" value="NA-bd_OB-fold"/>
</dbReference>
<dbReference type="InterPro" id="IPR004365">
    <property type="entry name" value="NA-bd_OB_tRNA"/>
</dbReference>
<comment type="caution">
    <text evidence="15">The sequence shown here is derived from an EMBL/GenBank/DDBJ whole genome shotgun (WGS) entry which is preliminary data.</text>
</comment>
<feature type="domain" description="Replication protein A OB" evidence="14">
    <location>
        <begin position="326"/>
        <end position="423"/>
    </location>
</feature>
<keyword evidence="4 9" id="KW-0479">Metal-binding</keyword>
<dbReference type="NCBIfam" id="TIGR00617">
    <property type="entry name" value="rpa1"/>
    <property type="match status" value="1"/>
</dbReference>
<evidence type="ECO:0000313" key="15">
    <source>
        <dbReference type="EMBL" id="KAK9767788.1"/>
    </source>
</evidence>
<keyword evidence="5 9" id="KW-0863">Zinc-finger</keyword>
<evidence type="ECO:0000259" key="13">
    <source>
        <dbReference type="Pfam" id="PF08646"/>
    </source>
</evidence>
<feature type="compositionally biased region" description="Polar residues" evidence="10">
    <location>
        <begin position="126"/>
        <end position="138"/>
    </location>
</feature>
<dbReference type="CDD" id="cd04476">
    <property type="entry name" value="RPA1_DBD_C"/>
    <property type="match status" value="1"/>
</dbReference>
<accession>A0ABR2X1Y0</accession>
<dbReference type="Proteomes" id="UP001479436">
    <property type="component" value="Unassembled WGS sequence"/>
</dbReference>
<dbReference type="CDD" id="cd04477">
    <property type="entry name" value="RPA1N"/>
    <property type="match status" value="1"/>
</dbReference>
<dbReference type="InterPro" id="IPR007199">
    <property type="entry name" value="Rep_factor-A_N"/>
</dbReference>